<gene>
    <name evidence="2" type="ORF">J2853_009443</name>
</gene>
<evidence type="ECO:0000313" key="3">
    <source>
        <dbReference type="Proteomes" id="UP001225356"/>
    </source>
</evidence>
<accession>A0ABT9QTY3</accession>
<evidence type="ECO:0000256" key="1">
    <source>
        <dbReference type="SAM" id="MobiDB-lite"/>
    </source>
</evidence>
<sequence>MQVHDRGVVLTGTARGVGPMTAGMTGQARFVDSLEA</sequence>
<proteinExistence type="predicted"/>
<dbReference type="Proteomes" id="UP001225356">
    <property type="component" value="Unassembled WGS sequence"/>
</dbReference>
<evidence type="ECO:0000313" key="2">
    <source>
        <dbReference type="EMBL" id="MDP9850232.1"/>
    </source>
</evidence>
<reference evidence="2 3" key="1">
    <citation type="submission" date="2023-07" db="EMBL/GenBank/DDBJ databases">
        <title>Sequencing the genomes of 1000 actinobacteria strains.</title>
        <authorList>
            <person name="Klenk H.-P."/>
        </authorList>
    </citation>
    <scope>NUCLEOTIDE SEQUENCE [LARGE SCALE GENOMIC DNA]</scope>
    <source>
        <strain evidence="2 3">DSM 46740</strain>
    </source>
</reference>
<organism evidence="2 3">
    <name type="scientific">Streptosporangium lutulentum</name>
    <dbReference type="NCBI Taxonomy" id="1461250"/>
    <lineage>
        <taxon>Bacteria</taxon>
        <taxon>Bacillati</taxon>
        <taxon>Actinomycetota</taxon>
        <taxon>Actinomycetes</taxon>
        <taxon>Streptosporangiales</taxon>
        <taxon>Streptosporangiaceae</taxon>
        <taxon>Streptosporangium</taxon>
    </lineage>
</organism>
<keyword evidence="3" id="KW-1185">Reference proteome</keyword>
<comment type="caution">
    <text evidence="2">The sequence shown here is derived from an EMBL/GenBank/DDBJ whole genome shotgun (WGS) entry which is preliminary data.</text>
</comment>
<name>A0ABT9QTY3_9ACTN</name>
<dbReference type="EMBL" id="JAUSQU010000001">
    <property type="protein sequence ID" value="MDP9850232.1"/>
    <property type="molecule type" value="Genomic_DNA"/>
</dbReference>
<protein>
    <submittedName>
        <fullName evidence="2">Uncharacterized protein</fullName>
    </submittedName>
</protein>
<feature type="region of interest" description="Disordered" evidence="1">
    <location>
        <begin position="1"/>
        <end position="22"/>
    </location>
</feature>